<dbReference type="PANTHER" id="PTHR45947">
    <property type="entry name" value="SULFOQUINOVOSYL TRANSFERASE SQD2"/>
    <property type="match status" value="1"/>
</dbReference>
<evidence type="ECO:0000259" key="2">
    <source>
        <dbReference type="Pfam" id="PF00534"/>
    </source>
</evidence>
<dbReference type="AlphaFoldDB" id="A0A1H2LTR9"/>
<sequence length="372" mass="40170">MRAIMPGDRIAVVHERLTEIAGSEHVVEQLAATWPKVEVHAPIARAEGIPAGLTDPPITTPLNRAYRLLGERSYAPLLPLMPWAFRRMPLRDAAAVVVSHHAFATQAVLATDAPVIAYVHSPARWAWDPSLRAGEGGGASGAAILSALSVVARRCEVDAAPRLHTVLANSSAVAARIREHWDRDAIVVHPPVDLDGFTPDPAVPREDFYLLAGRLVPYKRPDLAIAAAARADARLVVAGDGRAMQQCRELAGPKTTFLGRVSHDTLLNLHRSARAVLMPGIEDFGIVPVEAMATGTPVIALGEGGALDTVVPGSTGQLIEPGTDDEVVERLAGALRDFTVDDYDRTEIRAWAERFRRERFREQMREVVGAAI</sequence>
<dbReference type="InterPro" id="IPR001296">
    <property type="entry name" value="Glyco_trans_1"/>
</dbReference>
<organism evidence="3 4">
    <name type="scientific">Gordonia westfalica</name>
    <dbReference type="NCBI Taxonomy" id="158898"/>
    <lineage>
        <taxon>Bacteria</taxon>
        <taxon>Bacillati</taxon>
        <taxon>Actinomycetota</taxon>
        <taxon>Actinomycetes</taxon>
        <taxon>Mycobacteriales</taxon>
        <taxon>Gordoniaceae</taxon>
        <taxon>Gordonia</taxon>
    </lineage>
</organism>
<dbReference type="Gene3D" id="3.40.50.2000">
    <property type="entry name" value="Glycogen Phosphorylase B"/>
    <property type="match status" value="2"/>
</dbReference>
<feature type="domain" description="Glycosyl transferase family 1" evidence="2">
    <location>
        <begin position="206"/>
        <end position="337"/>
    </location>
</feature>
<dbReference type="InterPro" id="IPR050194">
    <property type="entry name" value="Glycosyltransferase_grp1"/>
</dbReference>
<evidence type="ECO:0000313" key="3">
    <source>
        <dbReference type="EMBL" id="SDU84264.1"/>
    </source>
</evidence>
<keyword evidence="1 3" id="KW-0808">Transferase</keyword>
<name>A0A1H2LTR9_9ACTN</name>
<dbReference type="GO" id="GO:0016757">
    <property type="term" value="F:glycosyltransferase activity"/>
    <property type="evidence" value="ECO:0007669"/>
    <property type="project" value="InterPro"/>
</dbReference>
<protein>
    <submittedName>
        <fullName evidence="3">Glycosyltransferase involved in cell wall bisynthesis</fullName>
    </submittedName>
</protein>
<dbReference type="PANTHER" id="PTHR45947:SF3">
    <property type="entry name" value="SULFOQUINOVOSYL TRANSFERASE SQD2"/>
    <property type="match status" value="1"/>
</dbReference>
<evidence type="ECO:0000256" key="1">
    <source>
        <dbReference type="ARBA" id="ARBA00022679"/>
    </source>
</evidence>
<dbReference type="EMBL" id="FNLM01000036">
    <property type="protein sequence ID" value="SDU84264.1"/>
    <property type="molecule type" value="Genomic_DNA"/>
</dbReference>
<reference evidence="3 4" key="1">
    <citation type="submission" date="2016-10" db="EMBL/GenBank/DDBJ databases">
        <authorList>
            <person name="de Groot N.N."/>
        </authorList>
    </citation>
    <scope>NUCLEOTIDE SEQUENCE [LARGE SCALE GENOMIC DNA]</scope>
    <source>
        <strain evidence="3 4">DSM 44215</strain>
    </source>
</reference>
<proteinExistence type="predicted"/>
<dbReference type="SUPFAM" id="SSF53756">
    <property type="entry name" value="UDP-Glycosyltransferase/glycogen phosphorylase"/>
    <property type="match status" value="1"/>
</dbReference>
<gene>
    <name evidence="3" type="ORF">SAMN04488548_136839</name>
</gene>
<accession>A0A1H2LTR9</accession>
<dbReference type="Pfam" id="PF00534">
    <property type="entry name" value="Glycos_transf_1"/>
    <property type="match status" value="1"/>
</dbReference>
<dbReference type="Proteomes" id="UP000183180">
    <property type="component" value="Unassembled WGS sequence"/>
</dbReference>
<dbReference type="STRING" id="158898.SAMN04488548_136839"/>
<evidence type="ECO:0000313" key="4">
    <source>
        <dbReference type="Proteomes" id="UP000183180"/>
    </source>
</evidence>